<dbReference type="GO" id="GO:0000287">
    <property type="term" value="F:magnesium ion binding"/>
    <property type="evidence" value="ECO:0007669"/>
    <property type="project" value="TreeGrafter"/>
</dbReference>
<dbReference type="Gene3D" id="3.30.1240.10">
    <property type="match status" value="1"/>
</dbReference>
<dbReference type="GO" id="GO:0016791">
    <property type="term" value="F:phosphatase activity"/>
    <property type="evidence" value="ECO:0007669"/>
    <property type="project" value="UniProtKB-ARBA"/>
</dbReference>
<comment type="caution">
    <text evidence="1">The sequence shown here is derived from an EMBL/GenBank/DDBJ whole genome shotgun (WGS) entry which is preliminary data.</text>
</comment>
<dbReference type="GO" id="GO:0005829">
    <property type="term" value="C:cytosol"/>
    <property type="evidence" value="ECO:0007669"/>
    <property type="project" value="TreeGrafter"/>
</dbReference>
<dbReference type="PANTHER" id="PTHR10000:SF8">
    <property type="entry name" value="HAD SUPERFAMILY HYDROLASE-LIKE, TYPE 3"/>
    <property type="match status" value="1"/>
</dbReference>
<proteinExistence type="predicted"/>
<evidence type="ECO:0000313" key="2">
    <source>
        <dbReference type="Proteomes" id="UP000621454"/>
    </source>
</evidence>
<dbReference type="RefSeq" id="WP_188587557.1">
    <property type="nucleotide sequence ID" value="NZ_BMGC01000029.1"/>
</dbReference>
<evidence type="ECO:0000313" key="1">
    <source>
        <dbReference type="EMBL" id="GGB41771.1"/>
    </source>
</evidence>
<dbReference type="SUPFAM" id="SSF56784">
    <property type="entry name" value="HAD-like"/>
    <property type="match status" value="1"/>
</dbReference>
<accession>A0A916TEA5</accession>
<dbReference type="Gene3D" id="3.40.50.1000">
    <property type="entry name" value="HAD superfamily/HAD-like"/>
    <property type="match status" value="1"/>
</dbReference>
<keyword evidence="2" id="KW-1185">Reference proteome</keyword>
<dbReference type="NCBIfam" id="TIGR00099">
    <property type="entry name" value="Cof-subfamily"/>
    <property type="match status" value="1"/>
</dbReference>
<name>A0A916TEA5_9ACTN</name>
<dbReference type="PANTHER" id="PTHR10000">
    <property type="entry name" value="PHOSPHOSERINE PHOSPHATASE"/>
    <property type="match status" value="1"/>
</dbReference>
<dbReference type="Pfam" id="PF08282">
    <property type="entry name" value="Hydrolase_3"/>
    <property type="match status" value="1"/>
</dbReference>
<reference evidence="1" key="2">
    <citation type="submission" date="2020-09" db="EMBL/GenBank/DDBJ databases">
        <authorList>
            <person name="Sun Q."/>
            <person name="Zhou Y."/>
        </authorList>
    </citation>
    <scope>NUCLEOTIDE SEQUENCE</scope>
    <source>
        <strain evidence="1">CGMCC 1.12827</strain>
    </source>
</reference>
<dbReference type="InterPro" id="IPR023214">
    <property type="entry name" value="HAD_sf"/>
</dbReference>
<organism evidence="1 2">
    <name type="scientific">Gordonia jinhuaensis</name>
    <dbReference type="NCBI Taxonomy" id="1517702"/>
    <lineage>
        <taxon>Bacteria</taxon>
        <taxon>Bacillati</taxon>
        <taxon>Actinomycetota</taxon>
        <taxon>Actinomycetes</taxon>
        <taxon>Mycobacteriales</taxon>
        <taxon>Gordoniaceae</taxon>
        <taxon>Gordonia</taxon>
    </lineage>
</organism>
<dbReference type="EMBL" id="BMGC01000029">
    <property type="protein sequence ID" value="GGB41771.1"/>
    <property type="molecule type" value="Genomic_DNA"/>
</dbReference>
<dbReference type="AlphaFoldDB" id="A0A916TEA5"/>
<sequence>MTRTTPDPPDLIVSDVDGTLIDDRNIVRPLTVRSVVAASQRGVPLVLATGRPPRWIHEITSQLPASSFAVCANGAIVYDIAADRVLHSATLEPDVLRKIAALAHEHLPGAGLAAERVGRSAHDSATAPFVATSGYQHAWLNPDHLEVGDDEILDQSAVKLLVRHTGMTSDAMMTTLSAAMVAAGMDELAAITYSTNNGLIEVARPGVNKASGLSTLAEMVGLGTERVIAFGDMPNDIEMLRWARHGVAVLNAHDATKAAADEVGAYDNNHDAVGQVLERWFD</sequence>
<gene>
    <name evidence="1" type="ORF">GCM10011489_31680</name>
</gene>
<dbReference type="InterPro" id="IPR036412">
    <property type="entry name" value="HAD-like_sf"/>
</dbReference>
<dbReference type="Proteomes" id="UP000621454">
    <property type="component" value="Unassembled WGS sequence"/>
</dbReference>
<dbReference type="InterPro" id="IPR000150">
    <property type="entry name" value="Cof"/>
</dbReference>
<keyword evidence="1" id="KW-0378">Hydrolase</keyword>
<protein>
    <submittedName>
        <fullName evidence="1">Hydrolase</fullName>
    </submittedName>
</protein>
<reference evidence="1" key="1">
    <citation type="journal article" date="2014" name="Int. J. Syst. Evol. Microbiol.">
        <title>Complete genome sequence of Corynebacterium casei LMG S-19264T (=DSM 44701T), isolated from a smear-ripened cheese.</title>
        <authorList>
            <consortium name="US DOE Joint Genome Institute (JGI-PGF)"/>
            <person name="Walter F."/>
            <person name="Albersmeier A."/>
            <person name="Kalinowski J."/>
            <person name="Ruckert C."/>
        </authorList>
    </citation>
    <scope>NUCLEOTIDE SEQUENCE</scope>
    <source>
        <strain evidence="1">CGMCC 1.12827</strain>
    </source>
</reference>